<keyword evidence="2" id="KW-1133">Transmembrane helix</keyword>
<reference evidence="3" key="2">
    <citation type="submission" date="2020-05" db="UniProtKB">
        <authorList>
            <consortium name="EnsemblMetazoa"/>
        </authorList>
    </citation>
    <scope>IDENTIFICATION</scope>
    <source>
        <strain evidence="3">IAEA</strain>
    </source>
</reference>
<dbReference type="AlphaFoldDB" id="A0A1A9W926"/>
<dbReference type="VEuPathDB" id="VectorBase:GBRI010732"/>
<feature type="region of interest" description="Disordered" evidence="1">
    <location>
        <begin position="288"/>
        <end position="321"/>
    </location>
</feature>
<dbReference type="STRING" id="37001.A0A1A9W926"/>
<dbReference type="EnsemblMetazoa" id="GBRI010732-RA">
    <property type="protein sequence ID" value="GBRI010732-PA"/>
    <property type="gene ID" value="GBRI010732"/>
</dbReference>
<keyword evidence="4" id="KW-1185">Reference proteome</keyword>
<dbReference type="InterPro" id="IPR008449">
    <property type="entry name" value="Chorion_S36/S28"/>
</dbReference>
<sequence>MYLKIFQTIFIQKSHVFIYINTQFESIKAIKFKIVISCNRFRVEEQRYIENFEMYLKYLFVVFAIIMPFSLGYNTASSNMPQPYVTAGVNDEVEKFVHAATCNQHPTFASFSDPANVPSSVSTDLSQPTAQYQSLNYSPTYENANKNINYNPKSITEHFLASNLRQANAQYVTPNVLTQTEFESVFLPKSGNKHQLIVNRPLQPIIVTQPGSQPAQITSGQPAVVNTSPVVYKLKPSVIYQHEIVNKIPTPLSLNPVYVKVYKPGKQINTPLMPADISNYQSTSQRTYATSYDRTIDPPASNDYADKFMPSNMLNPPSSGY</sequence>
<proteinExistence type="predicted"/>
<dbReference type="Pfam" id="PF05387">
    <property type="entry name" value="Chorion_3"/>
    <property type="match status" value="1"/>
</dbReference>
<protein>
    <submittedName>
        <fullName evidence="3">Uncharacterized protein</fullName>
    </submittedName>
</protein>
<feature type="transmembrane region" description="Helical" evidence="2">
    <location>
        <begin position="55"/>
        <end position="73"/>
    </location>
</feature>
<name>A0A1A9W926_9MUSC</name>
<evidence type="ECO:0000313" key="3">
    <source>
        <dbReference type="EnsemblMetazoa" id="GBRI010732-PA"/>
    </source>
</evidence>
<keyword evidence="2" id="KW-0472">Membrane</keyword>
<reference evidence="4" key="1">
    <citation type="submission" date="2014-03" db="EMBL/GenBank/DDBJ databases">
        <authorList>
            <person name="Aksoy S."/>
            <person name="Warren W."/>
            <person name="Wilson R.K."/>
        </authorList>
    </citation>
    <scope>NUCLEOTIDE SEQUENCE [LARGE SCALE GENOMIC DNA]</scope>
    <source>
        <strain evidence="4">IAEA</strain>
    </source>
</reference>
<dbReference type="Proteomes" id="UP000091820">
    <property type="component" value="Unassembled WGS sequence"/>
</dbReference>
<organism evidence="3 4">
    <name type="scientific">Glossina brevipalpis</name>
    <dbReference type="NCBI Taxonomy" id="37001"/>
    <lineage>
        <taxon>Eukaryota</taxon>
        <taxon>Metazoa</taxon>
        <taxon>Ecdysozoa</taxon>
        <taxon>Arthropoda</taxon>
        <taxon>Hexapoda</taxon>
        <taxon>Insecta</taxon>
        <taxon>Pterygota</taxon>
        <taxon>Neoptera</taxon>
        <taxon>Endopterygota</taxon>
        <taxon>Diptera</taxon>
        <taxon>Brachycera</taxon>
        <taxon>Muscomorpha</taxon>
        <taxon>Hippoboscoidea</taxon>
        <taxon>Glossinidae</taxon>
        <taxon>Glossina</taxon>
    </lineage>
</organism>
<feature type="compositionally biased region" description="Polar residues" evidence="1">
    <location>
        <begin position="312"/>
        <end position="321"/>
    </location>
</feature>
<evidence type="ECO:0000256" key="1">
    <source>
        <dbReference type="SAM" id="MobiDB-lite"/>
    </source>
</evidence>
<accession>A0A1A9W926</accession>
<evidence type="ECO:0000313" key="4">
    <source>
        <dbReference type="Proteomes" id="UP000091820"/>
    </source>
</evidence>
<evidence type="ECO:0000256" key="2">
    <source>
        <dbReference type="SAM" id="Phobius"/>
    </source>
</evidence>
<keyword evidence="2" id="KW-0812">Transmembrane</keyword>